<dbReference type="InterPro" id="IPR001829">
    <property type="entry name" value="Pili_assmbl_chaperone_bac"/>
</dbReference>
<evidence type="ECO:0000259" key="8">
    <source>
        <dbReference type="Pfam" id="PF02753"/>
    </source>
</evidence>
<dbReference type="SUPFAM" id="SSF49354">
    <property type="entry name" value="PapD-like"/>
    <property type="match status" value="1"/>
</dbReference>
<dbReference type="PATRIC" id="fig|1615673.3.peg.33"/>
<keyword evidence="3 6" id="KW-0732">Signal</keyword>
<dbReference type="InterPro" id="IPR050643">
    <property type="entry name" value="Periplasmic_pilus_chap"/>
</dbReference>
<keyword evidence="5" id="KW-0143">Chaperone</keyword>
<dbReference type="GO" id="GO:0030288">
    <property type="term" value="C:outer membrane-bounded periplasmic space"/>
    <property type="evidence" value="ECO:0007669"/>
    <property type="project" value="InterPro"/>
</dbReference>
<dbReference type="PRINTS" id="PR00969">
    <property type="entry name" value="CHAPERONPILI"/>
</dbReference>
<dbReference type="InterPro" id="IPR013783">
    <property type="entry name" value="Ig-like_fold"/>
</dbReference>
<dbReference type="Pfam" id="PF00345">
    <property type="entry name" value="PapD_N"/>
    <property type="match status" value="1"/>
</dbReference>
<dbReference type="Proteomes" id="UP000050852">
    <property type="component" value="Unassembled WGS sequence"/>
</dbReference>
<comment type="caution">
    <text evidence="9">The sequence shown here is derived from an EMBL/GenBank/DDBJ whole genome shotgun (WGS) entry which is preliminary data.</text>
</comment>
<protein>
    <recommendedName>
        <fullName evidence="11">Molecular chaperone</fullName>
    </recommendedName>
</protein>
<dbReference type="OrthoDB" id="9131059at2"/>
<name>A0A0R3A8S3_9PSED</name>
<evidence type="ECO:0000256" key="4">
    <source>
        <dbReference type="ARBA" id="ARBA00022764"/>
    </source>
</evidence>
<evidence type="ECO:0000256" key="1">
    <source>
        <dbReference type="ARBA" id="ARBA00004418"/>
    </source>
</evidence>
<dbReference type="SUPFAM" id="SSF49584">
    <property type="entry name" value="Periplasmic chaperone C-domain"/>
    <property type="match status" value="1"/>
</dbReference>
<dbReference type="InterPro" id="IPR016148">
    <property type="entry name" value="Pili_assmbl_chaperone_C"/>
</dbReference>
<dbReference type="AlphaFoldDB" id="A0A0R3A8S3"/>
<feature type="signal peptide" evidence="6">
    <location>
        <begin position="1"/>
        <end position="26"/>
    </location>
</feature>
<evidence type="ECO:0000256" key="2">
    <source>
        <dbReference type="ARBA" id="ARBA00007399"/>
    </source>
</evidence>
<gene>
    <name evidence="9" type="ORF">TX23_22210</name>
</gene>
<dbReference type="Pfam" id="PF02753">
    <property type="entry name" value="PapD_C"/>
    <property type="match status" value="1"/>
</dbReference>
<dbReference type="PANTHER" id="PTHR30251:SF2">
    <property type="entry name" value="FIMBRIAL CHAPERONE YADV-RELATED"/>
    <property type="match status" value="1"/>
</dbReference>
<feature type="domain" description="Pili assembly chaperone N-terminal" evidence="7">
    <location>
        <begin position="28"/>
        <end position="147"/>
    </location>
</feature>
<dbReference type="PANTHER" id="PTHR30251">
    <property type="entry name" value="PILUS ASSEMBLY CHAPERONE"/>
    <property type="match status" value="1"/>
</dbReference>
<dbReference type="RefSeq" id="WP_082629680.1">
    <property type="nucleotide sequence ID" value="NZ_JYLN01000010.1"/>
</dbReference>
<evidence type="ECO:0008006" key="11">
    <source>
        <dbReference type="Google" id="ProtNLM"/>
    </source>
</evidence>
<proteinExistence type="inferred from homology"/>
<dbReference type="Gene3D" id="2.60.40.10">
    <property type="entry name" value="Immunoglobulins"/>
    <property type="match status" value="2"/>
</dbReference>
<evidence type="ECO:0000313" key="10">
    <source>
        <dbReference type="Proteomes" id="UP000050852"/>
    </source>
</evidence>
<evidence type="ECO:0000259" key="7">
    <source>
        <dbReference type="Pfam" id="PF00345"/>
    </source>
</evidence>
<dbReference type="InterPro" id="IPR008962">
    <property type="entry name" value="PapD-like_sf"/>
</dbReference>
<comment type="subcellular location">
    <subcellularLocation>
        <location evidence="1">Periplasm</location>
    </subcellularLocation>
</comment>
<feature type="chain" id="PRO_5006431321" description="Molecular chaperone" evidence="6">
    <location>
        <begin position="27"/>
        <end position="248"/>
    </location>
</feature>
<sequence length="248" mass="26796">MAPIARTYSLAIGAVFLGLFVQASQAAIVVQGTRVIFPANVDDVTVRLANSSREPVLVQSWVDDGQAEMAPEDVQVPFVVAPAVSRIDPSGGAVLRISRTQSIAVADRESLFWLNVLETPPRRASDDAVLQFAFRTRLKLLYRPTALASGVDAAPEQLKWTVVATPKSTGATNLEVANPTPYYVSFGHVEVDCDGQAFPVKTGMVAPFGKTVLTTSTRFNCHASGPKVRYEAINDYGARRMFEQPVGK</sequence>
<evidence type="ECO:0000256" key="5">
    <source>
        <dbReference type="ARBA" id="ARBA00023186"/>
    </source>
</evidence>
<keyword evidence="4" id="KW-0574">Periplasm</keyword>
<dbReference type="InterPro" id="IPR036316">
    <property type="entry name" value="Pili_assmbl_chap_C_dom_sf"/>
</dbReference>
<evidence type="ECO:0000313" key="9">
    <source>
        <dbReference type="EMBL" id="KRP69623.1"/>
    </source>
</evidence>
<evidence type="ECO:0000256" key="6">
    <source>
        <dbReference type="SAM" id="SignalP"/>
    </source>
</evidence>
<dbReference type="EMBL" id="JYLN01000010">
    <property type="protein sequence ID" value="KRP69623.1"/>
    <property type="molecule type" value="Genomic_DNA"/>
</dbReference>
<reference evidence="9 10" key="1">
    <citation type="submission" date="2015-02" db="EMBL/GenBank/DDBJ databases">
        <title>Two Pseudomonas sp. nov., isolated from raw milk.</title>
        <authorList>
            <person name="Wenning M."/>
            <person name="von Neubeck M."/>
            <person name="Huptas C."/>
            <person name="Scherer S."/>
        </authorList>
    </citation>
    <scope>NUCLEOTIDE SEQUENCE [LARGE SCALE GENOMIC DNA]</scope>
    <source>
        <strain evidence="9 10">DSM 29164</strain>
    </source>
</reference>
<dbReference type="InterPro" id="IPR016147">
    <property type="entry name" value="Pili_assmbl_chaperone_N"/>
</dbReference>
<feature type="domain" description="Pili assembly chaperone C-terminal" evidence="8">
    <location>
        <begin position="176"/>
        <end position="239"/>
    </location>
</feature>
<comment type="similarity">
    <text evidence="2">Belongs to the periplasmic pilus chaperone family.</text>
</comment>
<dbReference type="GO" id="GO:0071555">
    <property type="term" value="P:cell wall organization"/>
    <property type="evidence" value="ECO:0007669"/>
    <property type="project" value="InterPro"/>
</dbReference>
<organism evidence="9 10">
    <name type="scientific">Pseudomonas paralactis</name>
    <dbReference type="NCBI Taxonomy" id="1615673"/>
    <lineage>
        <taxon>Bacteria</taxon>
        <taxon>Pseudomonadati</taxon>
        <taxon>Pseudomonadota</taxon>
        <taxon>Gammaproteobacteria</taxon>
        <taxon>Pseudomonadales</taxon>
        <taxon>Pseudomonadaceae</taxon>
        <taxon>Pseudomonas</taxon>
    </lineage>
</organism>
<accession>A0A0R3A8S3</accession>
<evidence type="ECO:0000256" key="3">
    <source>
        <dbReference type="ARBA" id="ARBA00022729"/>
    </source>
</evidence>